<feature type="transmembrane region" description="Helical" evidence="7">
    <location>
        <begin position="112"/>
        <end position="136"/>
    </location>
</feature>
<dbReference type="GO" id="GO:0005886">
    <property type="term" value="C:plasma membrane"/>
    <property type="evidence" value="ECO:0007669"/>
    <property type="project" value="UniProtKB-SubCell"/>
</dbReference>
<feature type="transmembrane region" description="Helical" evidence="7">
    <location>
        <begin position="49"/>
        <end position="74"/>
    </location>
</feature>
<evidence type="ECO:0000256" key="4">
    <source>
        <dbReference type="ARBA" id="ARBA00022692"/>
    </source>
</evidence>
<feature type="transmembrane region" description="Helical" evidence="7">
    <location>
        <begin position="316"/>
        <end position="334"/>
    </location>
</feature>
<dbReference type="CDD" id="cd06856">
    <property type="entry name" value="GT_GPT_archaea"/>
    <property type="match status" value="1"/>
</dbReference>
<dbReference type="GO" id="GO:0071555">
    <property type="term" value="P:cell wall organization"/>
    <property type="evidence" value="ECO:0007669"/>
    <property type="project" value="TreeGrafter"/>
</dbReference>
<feature type="transmembrane region" description="Helical" evidence="7">
    <location>
        <begin position="252"/>
        <end position="269"/>
    </location>
</feature>
<name>A0A7C2BKQ8_9CREN</name>
<dbReference type="PANTHER" id="PTHR22926">
    <property type="entry name" value="PHOSPHO-N-ACETYLMURAMOYL-PENTAPEPTIDE-TRANSFERASE"/>
    <property type="match status" value="1"/>
</dbReference>
<dbReference type="UniPathway" id="UPA00378"/>
<evidence type="ECO:0000313" key="8">
    <source>
        <dbReference type="EMBL" id="HEF87451.1"/>
    </source>
</evidence>
<dbReference type="GO" id="GO:0044038">
    <property type="term" value="P:cell wall macromolecule biosynthetic process"/>
    <property type="evidence" value="ECO:0007669"/>
    <property type="project" value="TreeGrafter"/>
</dbReference>
<dbReference type="Pfam" id="PF00953">
    <property type="entry name" value="Glycos_transf_4"/>
    <property type="match status" value="1"/>
</dbReference>
<feature type="transmembrane region" description="Helical" evidence="7">
    <location>
        <begin position="80"/>
        <end position="100"/>
    </location>
</feature>
<dbReference type="AlphaFoldDB" id="A0A7C2BKQ8"/>
<organism evidence="8">
    <name type="scientific">Thermosphaera aggregans</name>
    <dbReference type="NCBI Taxonomy" id="54254"/>
    <lineage>
        <taxon>Archaea</taxon>
        <taxon>Thermoproteota</taxon>
        <taxon>Thermoprotei</taxon>
        <taxon>Desulfurococcales</taxon>
        <taxon>Desulfurococcaceae</taxon>
        <taxon>Thermosphaera</taxon>
    </lineage>
</organism>
<evidence type="ECO:0000256" key="2">
    <source>
        <dbReference type="ARBA" id="ARBA00022475"/>
    </source>
</evidence>
<keyword evidence="5 7" id="KW-1133">Transmembrane helix</keyword>
<sequence length="335" mass="36833">MDLVDALEFSLPLLLSSVSTYVLLKWWIPKSLLLGFKGRDMNKYGHPEVSEAGGIWVILSASISILVYITIATISERDPGILHLLATTQVLILSGLLGFIDDILGWKKGISPVARVLFTIPIALPLVAVKAGYSVIEIPLIGPLDLGLFYPLVVVPIGVVGASNAFNMLAGYNGLEALQGITILSFTCLFLLKKGVLELIPVILPVIASILVFYIFNKYPAKVLPGNSFTYGLGAFYASIVIYGNFERFGLLMFTLYFLELGLFMRGLLDGVYKENFGIPLEDGRLKPPYRKSYSVTHLALKILIKIRGRATEKDVVYLIFTFQAIIGLLGLWVL</sequence>
<evidence type="ECO:0000256" key="5">
    <source>
        <dbReference type="ARBA" id="ARBA00022989"/>
    </source>
</evidence>
<evidence type="ECO:0000256" key="1">
    <source>
        <dbReference type="ARBA" id="ARBA00004651"/>
    </source>
</evidence>
<gene>
    <name evidence="8" type="ORF">ENP55_04025</name>
</gene>
<keyword evidence="6 7" id="KW-0472">Membrane</keyword>
<dbReference type="GO" id="GO:0016780">
    <property type="term" value="F:phosphotransferase activity, for other substituted phosphate groups"/>
    <property type="evidence" value="ECO:0007669"/>
    <property type="project" value="InterPro"/>
</dbReference>
<protein>
    <submittedName>
        <fullName evidence="8">Glycosyl transferase family 4</fullName>
    </submittedName>
</protein>
<keyword evidence="2" id="KW-1003">Cell membrane</keyword>
<evidence type="ECO:0000256" key="7">
    <source>
        <dbReference type="SAM" id="Phobius"/>
    </source>
</evidence>
<dbReference type="PANTHER" id="PTHR22926:SF3">
    <property type="entry name" value="UNDECAPRENYL-PHOSPHATE ALPHA-N-ACETYLGLUCOSAMINYL 1-PHOSPHATE TRANSFERASE"/>
    <property type="match status" value="1"/>
</dbReference>
<keyword evidence="4 7" id="KW-0812">Transmembrane</keyword>
<dbReference type="EMBL" id="DSJT01000023">
    <property type="protein sequence ID" value="HEF87451.1"/>
    <property type="molecule type" value="Genomic_DNA"/>
</dbReference>
<accession>A0A7C2BKQ8</accession>
<comment type="caution">
    <text evidence="8">The sequence shown here is derived from an EMBL/GenBank/DDBJ whole genome shotgun (WGS) entry which is preliminary data.</text>
</comment>
<feature type="transmembrane region" description="Helical" evidence="7">
    <location>
        <begin position="148"/>
        <end position="170"/>
    </location>
</feature>
<feature type="transmembrane region" description="Helical" evidence="7">
    <location>
        <begin position="6"/>
        <end position="28"/>
    </location>
</feature>
<feature type="transmembrane region" description="Helical" evidence="7">
    <location>
        <begin position="228"/>
        <end position="246"/>
    </location>
</feature>
<evidence type="ECO:0000256" key="6">
    <source>
        <dbReference type="ARBA" id="ARBA00023136"/>
    </source>
</evidence>
<comment type="subcellular location">
    <subcellularLocation>
        <location evidence="1">Cell membrane</location>
        <topology evidence="1">Multi-pass membrane protein</topology>
    </subcellularLocation>
</comment>
<evidence type="ECO:0000256" key="3">
    <source>
        <dbReference type="ARBA" id="ARBA00022679"/>
    </source>
</evidence>
<keyword evidence="3 8" id="KW-0808">Transferase</keyword>
<feature type="transmembrane region" description="Helical" evidence="7">
    <location>
        <begin position="177"/>
        <end position="193"/>
    </location>
</feature>
<reference evidence="8" key="1">
    <citation type="journal article" date="2020" name="mSystems">
        <title>Genome- and Community-Level Interaction Insights into Carbon Utilization and Element Cycling Functions of Hydrothermarchaeota in Hydrothermal Sediment.</title>
        <authorList>
            <person name="Zhou Z."/>
            <person name="Liu Y."/>
            <person name="Xu W."/>
            <person name="Pan J."/>
            <person name="Luo Z.H."/>
            <person name="Li M."/>
        </authorList>
    </citation>
    <scope>NUCLEOTIDE SEQUENCE [LARGE SCALE GENOMIC DNA]</scope>
    <source>
        <strain evidence="8">SpSt-23</strain>
    </source>
</reference>
<dbReference type="InterPro" id="IPR000715">
    <property type="entry name" value="Glycosyl_transferase_4"/>
</dbReference>
<feature type="transmembrane region" description="Helical" evidence="7">
    <location>
        <begin position="199"/>
        <end position="216"/>
    </location>
</feature>
<proteinExistence type="predicted"/>